<keyword evidence="2" id="KW-1185">Reference proteome</keyword>
<organism evidence="1 2">
    <name type="scientific">Acerihabitans arboris</name>
    <dbReference type="NCBI Taxonomy" id="2691583"/>
    <lineage>
        <taxon>Bacteria</taxon>
        <taxon>Pseudomonadati</taxon>
        <taxon>Pseudomonadota</taxon>
        <taxon>Gammaproteobacteria</taxon>
        <taxon>Enterobacterales</taxon>
        <taxon>Pectobacteriaceae</taxon>
        <taxon>Acerihabitans</taxon>
    </lineage>
</organism>
<proteinExistence type="predicted"/>
<accession>A0A845SJ59</accession>
<reference evidence="1 2" key="2">
    <citation type="submission" date="2020-02" db="EMBL/GenBank/DDBJ databases">
        <title>The new genus of Enterobacteriales.</title>
        <authorList>
            <person name="Kim I.S."/>
        </authorList>
    </citation>
    <scope>NUCLEOTIDE SEQUENCE [LARGE SCALE GENOMIC DNA]</scope>
    <source>
        <strain evidence="1 2">SAP-6</strain>
    </source>
</reference>
<evidence type="ECO:0000313" key="1">
    <source>
        <dbReference type="EMBL" id="NDL62668.1"/>
    </source>
</evidence>
<protein>
    <submittedName>
        <fullName evidence="1">Uncharacterized protein</fullName>
    </submittedName>
</protein>
<comment type="caution">
    <text evidence="1">The sequence shown here is derived from an EMBL/GenBank/DDBJ whole genome shotgun (WGS) entry which is preliminary data.</text>
</comment>
<dbReference type="AlphaFoldDB" id="A0A845SJ59"/>
<dbReference type="RefSeq" id="WP_162365402.1">
    <property type="nucleotide sequence ID" value="NZ_WUBS01000005.1"/>
</dbReference>
<reference evidence="1 2" key="1">
    <citation type="submission" date="2019-12" db="EMBL/GenBank/DDBJ databases">
        <authorList>
            <person name="Lee S.D."/>
        </authorList>
    </citation>
    <scope>NUCLEOTIDE SEQUENCE [LARGE SCALE GENOMIC DNA]</scope>
    <source>
        <strain evidence="1 2">SAP-6</strain>
    </source>
</reference>
<evidence type="ECO:0000313" key="2">
    <source>
        <dbReference type="Proteomes" id="UP000461443"/>
    </source>
</evidence>
<name>A0A845SJ59_9GAMM</name>
<sequence length="162" mass="18759">MSEYNQIQKAYEEYIQSRTDYWSSLQLALANFVPNFIAYLGTDSNIFMLPDGTEGSYIAIGDGINKDFIVKNVSELSKSKELSIPFTIRMALEDTTNKDNNSYYYFVCKFQKRNNKYFFFFTDQSIGEVNVDVVPDGQDEFRPVYKKVVDNLLNKLHTSTLI</sequence>
<gene>
    <name evidence="1" type="ORF">GRH90_07870</name>
</gene>
<dbReference type="Proteomes" id="UP000461443">
    <property type="component" value="Unassembled WGS sequence"/>
</dbReference>
<dbReference type="EMBL" id="WUBS01000005">
    <property type="protein sequence ID" value="NDL62668.1"/>
    <property type="molecule type" value="Genomic_DNA"/>
</dbReference>